<protein>
    <recommendedName>
        <fullName evidence="1">Peroxisomal membrane protein PEX14</fullName>
    </recommendedName>
    <alternativeName>
        <fullName evidence="1">Peroxin-14</fullName>
    </alternativeName>
</protein>
<keyword evidence="4" id="KW-1185">Reference proteome</keyword>
<dbReference type="AlphaFoldDB" id="A0A8J4VY19"/>
<reference evidence="3" key="1">
    <citation type="submission" date="2020-03" db="EMBL/GenBank/DDBJ databases">
        <title>Castanea mollissima Vanexum genome sequencing.</title>
        <authorList>
            <person name="Staton M."/>
        </authorList>
    </citation>
    <scope>NUCLEOTIDE SEQUENCE</scope>
    <source>
        <tissue evidence="3">Leaf</tissue>
    </source>
</reference>
<feature type="domain" description="Peroxisomal membrane protein PEX14 central plants" evidence="2">
    <location>
        <begin position="1"/>
        <end position="87"/>
    </location>
</feature>
<dbReference type="PANTHER" id="PTHR23058">
    <property type="entry name" value="PEROXISOMAL MEMBRANE PROTEIN PEX14"/>
    <property type="match status" value="1"/>
</dbReference>
<name>A0A8J4VY19_9ROSI</name>
<organism evidence="3 4">
    <name type="scientific">Castanea mollissima</name>
    <name type="common">Chinese chestnut</name>
    <dbReference type="NCBI Taxonomy" id="60419"/>
    <lineage>
        <taxon>Eukaryota</taxon>
        <taxon>Viridiplantae</taxon>
        <taxon>Streptophyta</taxon>
        <taxon>Embryophyta</taxon>
        <taxon>Tracheophyta</taxon>
        <taxon>Spermatophyta</taxon>
        <taxon>Magnoliopsida</taxon>
        <taxon>eudicotyledons</taxon>
        <taxon>Gunneridae</taxon>
        <taxon>Pentapetalae</taxon>
        <taxon>rosids</taxon>
        <taxon>fabids</taxon>
        <taxon>Fagales</taxon>
        <taxon>Fagaceae</taxon>
        <taxon>Castanea</taxon>
    </lineage>
</organism>
<dbReference type="Proteomes" id="UP000737018">
    <property type="component" value="Unassembled WGS sequence"/>
</dbReference>
<keyword evidence="1" id="KW-0653">Protein transport</keyword>
<evidence type="ECO:0000313" key="3">
    <source>
        <dbReference type="EMBL" id="KAF3974907.1"/>
    </source>
</evidence>
<dbReference type="InterPro" id="IPR025655">
    <property type="entry name" value="PEX14"/>
</dbReference>
<comment type="caution">
    <text evidence="3">The sequence shown here is derived from an EMBL/GenBank/DDBJ whole genome shotgun (WGS) entry which is preliminary data.</text>
</comment>
<dbReference type="GO" id="GO:0005102">
    <property type="term" value="F:signaling receptor binding"/>
    <property type="evidence" value="ECO:0007669"/>
    <property type="project" value="TreeGrafter"/>
</dbReference>
<comment type="similarity">
    <text evidence="1">Belongs to the peroxin-14 family.</text>
</comment>
<comment type="function">
    <text evidence="1">Component of the PEX13-PEX14 docking complex, a translocon channel that specifically mediates the import of peroxisomal cargo proteins bound to PEX5 receptor. The PEX13-PEX14 docking complex forms a large import pore which can be opened to a diameter of about 9 nm. Mechanistically, PEX5 receptor along with cargo proteins associates with the PEX14 subunit of the PEX13-PEX14 docking complex in the cytosol, leading to the insertion of the receptor into the organelle membrane with the concomitant translocation of the cargo into the peroxisome matrix.</text>
</comment>
<evidence type="ECO:0000313" key="4">
    <source>
        <dbReference type="Proteomes" id="UP000737018"/>
    </source>
</evidence>
<dbReference type="PANTHER" id="PTHR23058:SF0">
    <property type="entry name" value="PEROXISOMAL MEMBRANE PROTEIN PEX14"/>
    <property type="match status" value="1"/>
</dbReference>
<dbReference type="Pfam" id="PF23020">
    <property type="entry name" value="PEX14-like_2nd"/>
    <property type="match status" value="1"/>
</dbReference>
<evidence type="ECO:0000259" key="2">
    <source>
        <dbReference type="Pfam" id="PF23020"/>
    </source>
</evidence>
<dbReference type="OrthoDB" id="441517at2759"/>
<dbReference type="InterPro" id="IPR054154">
    <property type="entry name" value="PEX14-like_M_plants"/>
</dbReference>
<keyword evidence="1" id="KW-0813">Transport</keyword>
<dbReference type="GO" id="GO:1990429">
    <property type="term" value="C:peroxisomal importomer complex"/>
    <property type="evidence" value="ECO:0007669"/>
    <property type="project" value="TreeGrafter"/>
</dbReference>
<accession>A0A8J4VY19</accession>
<keyword evidence="1" id="KW-0576">Peroxisome</keyword>
<keyword evidence="1" id="KW-0472">Membrane</keyword>
<dbReference type="GO" id="GO:0005778">
    <property type="term" value="C:peroxisomal membrane"/>
    <property type="evidence" value="ECO:0007669"/>
    <property type="project" value="UniProtKB-SubCell"/>
</dbReference>
<dbReference type="EMBL" id="JRKL02000118">
    <property type="protein sequence ID" value="KAF3974907.1"/>
    <property type="molecule type" value="Genomic_DNA"/>
</dbReference>
<dbReference type="GO" id="GO:0016560">
    <property type="term" value="P:protein import into peroxisome matrix, docking"/>
    <property type="evidence" value="ECO:0007669"/>
    <property type="project" value="UniProtKB-UniRule"/>
</dbReference>
<evidence type="ECO:0000256" key="1">
    <source>
        <dbReference type="RuleBase" id="RU367032"/>
    </source>
</evidence>
<gene>
    <name evidence="3" type="ORF">CMV_001798</name>
</gene>
<sequence length="104" mass="11638">MKTWIRKVVLEEEDDIVKKIDSKPSLAEEAAAAAKAAAAAAADVAKASQEMLNSKNEERRCFEEFTNLLDVQVREMKSMTNAIGKLEGTEKLLSEQEDIRNFYS</sequence>
<comment type="subcellular location">
    <subcellularLocation>
        <location evidence="1">Peroxisome membrane</location>
    </subcellularLocation>
</comment>
<proteinExistence type="inferred from homology"/>